<dbReference type="GO" id="GO:0003677">
    <property type="term" value="F:DNA binding"/>
    <property type="evidence" value="ECO:0007669"/>
    <property type="project" value="InterPro"/>
</dbReference>
<dbReference type="Proteomes" id="UP001139493">
    <property type="component" value="Unassembled WGS sequence"/>
</dbReference>
<accession>A0A9X2G805</accession>
<protein>
    <recommendedName>
        <fullName evidence="3">Helix-turn-helix protein</fullName>
    </recommendedName>
</protein>
<keyword evidence="2" id="KW-1185">Reference proteome</keyword>
<evidence type="ECO:0008006" key="3">
    <source>
        <dbReference type="Google" id="ProtNLM"/>
    </source>
</evidence>
<comment type="caution">
    <text evidence="1">The sequence shown here is derived from an EMBL/GenBank/DDBJ whole genome shotgun (WGS) entry which is preliminary data.</text>
</comment>
<dbReference type="AlphaFoldDB" id="A0A9X2G805"/>
<gene>
    <name evidence="1" type="ORF">APR03_004641</name>
</gene>
<evidence type="ECO:0000313" key="1">
    <source>
        <dbReference type="EMBL" id="MCP2267268.1"/>
    </source>
</evidence>
<dbReference type="Gene3D" id="1.10.260.40">
    <property type="entry name" value="lambda repressor-like DNA-binding domains"/>
    <property type="match status" value="1"/>
</dbReference>
<sequence>MTQRLFAEHLGVSDRVVAKWESGGTDYVPRPETQALLDTALARASDEQSGRFHSLTAPGGKRLGRVRDAAADAIRVDSHKFMPVFVGHYLAARLMKRVGLEAPEALLDTGFAPIDHPDADQCSLYVHPCGVALFHIVQPREPETLSELAEWRYRTYATDPPWAAQVLADLLGANGHTDLRPEYVLSAYWLHDCPWDDAQYETALQLMATPSPLVDRSDPNEVRVLGAETETTLLSSGFAHPAVTSIGVHGIAAGFVGWSGVSYHPLALERALTIDELVETEVLAQLIWCYSAHIQRSVETGRDPDVPDQYGWRFLRAAHSRLTSARPLETAQHRLMREAIVNTSGLTDILLGAQAALREDQR</sequence>
<organism evidence="1 2">
    <name type="scientific">Promicromonospora thailandica</name>
    <dbReference type="NCBI Taxonomy" id="765201"/>
    <lineage>
        <taxon>Bacteria</taxon>
        <taxon>Bacillati</taxon>
        <taxon>Actinomycetota</taxon>
        <taxon>Actinomycetes</taxon>
        <taxon>Micrococcales</taxon>
        <taxon>Promicromonosporaceae</taxon>
        <taxon>Promicromonospora</taxon>
    </lineage>
</organism>
<evidence type="ECO:0000313" key="2">
    <source>
        <dbReference type="Proteomes" id="UP001139493"/>
    </source>
</evidence>
<dbReference type="EMBL" id="JAMTCS010000017">
    <property type="protein sequence ID" value="MCP2267268.1"/>
    <property type="molecule type" value="Genomic_DNA"/>
</dbReference>
<proteinExistence type="predicted"/>
<dbReference type="InterPro" id="IPR010982">
    <property type="entry name" value="Lambda_DNA-bd_dom_sf"/>
</dbReference>
<name>A0A9X2G805_9MICO</name>
<reference evidence="1" key="1">
    <citation type="submission" date="2022-06" db="EMBL/GenBank/DDBJ databases">
        <title>Genomic Encyclopedia of Archaeal and Bacterial Type Strains, Phase II (KMG-II): from individual species to whole genera.</title>
        <authorList>
            <person name="Goeker M."/>
        </authorList>
    </citation>
    <scope>NUCLEOTIDE SEQUENCE</scope>
    <source>
        <strain evidence="1">DSM 26652</strain>
    </source>
</reference>